<evidence type="ECO:0000256" key="3">
    <source>
        <dbReference type="ARBA" id="ARBA00022692"/>
    </source>
</evidence>
<feature type="transmembrane region" description="Helical" evidence="6">
    <location>
        <begin position="25"/>
        <end position="44"/>
    </location>
</feature>
<evidence type="ECO:0000256" key="1">
    <source>
        <dbReference type="ARBA" id="ARBA00004651"/>
    </source>
</evidence>
<proteinExistence type="predicted"/>
<protein>
    <submittedName>
        <fullName evidence="7">Simple sugar transport system permease protein</fullName>
    </submittedName>
</protein>
<comment type="caution">
    <text evidence="7">The sequence shown here is derived from an EMBL/GenBank/DDBJ whole genome shotgun (WGS) entry which is preliminary data.</text>
</comment>
<feature type="transmembrane region" description="Helical" evidence="6">
    <location>
        <begin position="106"/>
        <end position="133"/>
    </location>
</feature>
<feature type="transmembrane region" description="Helical" evidence="6">
    <location>
        <begin position="212"/>
        <end position="231"/>
    </location>
</feature>
<feature type="transmembrane region" description="Helical" evidence="6">
    <location>
        <begin position="56"/>
        <end position="74"/>
    </location>
</feature>
<evidence type="ECO:0000313" key="8">
    <source>
        <dbReference type="Proteomes" id="UP000589626"/>
    </source>
</evidence>
<keyword evidence="4 6" id="KW-1133">Transmembrane helix</keyword>
<dbReference type="GO" id="GO:0022857">
    <property type="term" value="F:transmembrane transporter activity"/>
    <property type="evidence" value="ECO:0007669"/>
    <property type="project" value="InterPro"/>
</dbReference>
<evidence type="ECO:0000256" key="6">
    <source>
        <dbReference type="SAM" id="Phobius"/>
    </source>
</evidence>
<accession>A0A7W4Z090</accession>
<keyword evidence="3 6" id="KW-0812">Transmembrane</keyword>
<dbReference type="PANTHER" id="PTHR43370">
    <property type="entry name" value="SUGAR ABC TRANSPORTER INTEGRAL MEMBRANE PROTEIN-RELATED"/>
    <property type="match status" value="1"/>
</dbReference>
<feature type="transmembrane region" description="Helical" evidence="6">
    <location>
        <begin position="360"/>
        <end position="378"/>
    </location>
</feature>
<feature type="transmembrane region" description="Helical" evidence="6">
    <location>
        <begin position="390"/>
        <end position="407"/>
    </location>
</feature>
<dbReference type="InterPro" id="IPR001851">
    <property type="entry name" value="ABC_transp_permease"/>
</dbReference>
<name>A0A7W4Z090_9ACTN</name>
<feature type="transmembrane region" description="Helical" evidence="6">
    <location>
        <begin position="81"/>
        <end position="100"/>
    </location>
</feature>
<organism evidence="7 8">
    <name type="scientific">Nocardioides soli</name>
    <dbReference type="NCBI Taxonomy" id="1036020"/>
    <lineage>
        <taxon>Bacteria</taxon>
        <taxon>Bacillati</taxon>
        <taxon>Actinomycetota</taxon>
        <taxon>Actinomycetes</taxon>
        <taxon>Propionibacteriales</taxon>
        <taxon>Nocardioidaceae</taxon>
        <taxon>Nocardioides</taxon>
    </lineage>
</organism>
<keyword evidence="7" id="KW-0813">Transport</keyword>
<keyword evidence="8" id="KW-1185">Reference proteome</keyword>
<keyword evidence="2" id="KW-1003">Cell membrane</keyword>
<dbReference type="RefSeq" id="WP_183591496.1">
    <property type="nucleotide sequence ID" value="NZ_JACHWR010000001.1"/>
</dbReference>
<gene>
    <name evidence="7" type="ORF">FHU40_001414</name>
</gene>
<evidence type="ECO:0000256" key="2">
    <source>
        <dbReference type="ARBA" id="ARBA00022475"/>
    </source>
</evidence>
<dbReference type="GO" id="GO:0005886">
    <property type="term" value="C:plasma membrane"/>
    <property type="evidence" value="ECO:0007669"/>
    <property type="project" value="UniProtKB-SubCell"/>
</dbReference>
<dbReference type="EMBL" id="JACHWR010000001">
    <property type="protein sequence ID" value="MBB3041613.1"/>
    <property type="molecule type" value="Genomic_DNA"/>
</dbReference>
<feature type="transmembrane region" description="Helical" evidence="6">
    <location>
        <begin position="334"/>
        <end position="353"/>
    </location>
</feature>
<feature type="transmembrane region" description="Helical" evidence="6">
    <location>
        <begin position="261"/>
        <end position="282"/>
    </location>
</feature>
<evidence type="ECO:0000313" key="7">
    <source>
        <dbReference type="EMBL" id="MBB3041613.1"/>
    </source>
</evidence>
<keyword evidence="5 6" id="KW-0472">Membrane</keyword>
<dbReference type="CDD" id="cd06580">
    <property type="entry name" value="TM_PBP1_transp_TpRbsC_like"/>
    <property type="match status" value="1"/>
</dbReference>
<feature type="transmembrane region" description="Helical" evidence="6">
    <location>
        <begin position="140"/>
        <end position="161"/>
    </location>
</feature>
<evidence type="ECO:0000256" key="4">
    <source>
        <dbReference type="ARBA" id="ARBA00022989"/>
    </source>
</evidence>
<sequence length="421" mass="43671">MSLPTLIGAAEPGTRPQQRRRLPRWWFAAALFLVLLALSILEAVTGANDLVSRGTVAATLIAIVPIMLAGLGGLWSERAGIVNIGLEGMMILGTWGAGYFGYHYGAWAGVAGAILMGMLGGLVHALATVIFGVDHIISGVAINIIALGAVQYLASLTFVGLPGGGQTQSPKIPDVPTITITPVGDALGDIVGKDIFFVSQLASVAQALVTNLSLLVVLAMLLLVLTWWALWRTSFGLRLRSCGESPSAAESLGVAVLRYKFVAVLISGGLAGLAGGFLAMVASSNYRDGQTGGRGYIGLAAMIFGNWRPGGLLAGSGLFGYTETLGLRQGGDSVHALLLALAVLALAAAVWQARQQQQRAAIITGVVAIGLGVLYFAIDQVPGDFTSMTPYVVTLLVLAFASQRLRMPAADGQIYRKGSAG</sequence>
<reference evidence="7 8" key="1">
    <citation type="submission" date="2020-08" db="EMBL/GenBank/DDBJ databases">
        <title>Sequencing the genomes of 1000 actinobacteria strains.</title>
        <authorList>
            <person name="Klenk H.-P."/>
        </authorList>
    </citation>
    <scope>NUCLEOTIDE SEQUENCE [LARGE SCALE GENOMIC DNA]</scope>
    <source>
        <strain evidence="7 8">DSM 105498</strain>
    </source>
</reference>
<evidence type="ECO:0000256" key="5">
    <source>
        <dbReference type="ARBA" id="ARBA00023136"/>
    </source>
</evidence>
<dbReference type="AlphaFoldDB" id="A0A7W4Z090"/>
<keyword evidence="7" id="KW-0762">Sugar transport</keyword>
<comment type="subcellular location">
    <subcellularLocation>
        <location evidence="1">Cell membrane</location>
        <topology evidence="1">Multi-pass membrane protein</topology>
    </subcellularLocation>
</comment>
<dbReference type="PANTHER" id="PTHR43370:SF1">
    <property type="entry name" value="GUANOSINE ABC TRANSPORTER PERMEASE PROTEIN NUPQ"/>
    <property type="match status" value="1"/>
</dbReference>
<dbReference type="Proteomes" id="UP000589626">
    <property type="component" value="Unassembled WGS sequence"/>
</dbReference>
<dbReference type="Pfam" id="PF02653">
    <property type="entry name" value="BPD_transp_2"/>
    <property type="match status" value="1"/>
</dbReference>